<name>A0A8B6ET69_MYTGA</name>
<dbReference type="EMBL" id="UYJE01005696">
    <property type="protein sequence ID" value="VDI39555.1"/>
    <property type="molecule type" value="Genomic_DNA"/>
</dbReference>
<dbReference type="Proteomes" id="UP000596742">
    <property type="component" value="Unassembled WGS sequence"/>
</dbReference>
<organism evidence="1 2">
    <name type="scientific">Mytilus galloprovincialis</name>
    <name type="common">Mediterranean mussel</name>
    <dbReference type="NCBI Taxonomy" id="29158"/>
    <lineage>
        <taxon>Eukaryota</taxon>
        <taxon>Metazoa</taxon>
        <taxon>Spiralia</taxon>
        <taxon>Lophotrochozoa</taxon>
        <taxon>Mollusca</taxon>
        <taxon>Bivalvia</taxon>
        <taxon>Autobranchia</taxon>
        <taxon>Pteriomorphia</taxon>
        <taxon>Mytilida</taxon>
        <taxon>Mytiloidea</taxon>
        <taxon>Mytilidae</taxon>
        <taxon>Mytilinae</taxon>
        <taxon>Mytilus</taxon>
    </lineage>
</organism>
<reference evidence="1" key="1">
    <citation type="submission" date="2018-11" db="EMBL/GenBank/DDBJ databases">
        <authorList>
            <person name="Alioto T."/>
            <person name="Alioto T."/>
        </authorList>
    </citation>
    <scope>NUCLEOTIDE SEQUENCE</scope>
</reference>
<keyword evidence="2" id="KW-1185">Reference proteome</keyword>
<gene>
    <name evidence="1" type="ORF">MGAL_10B060925</name>
</gene>
<accession>A0A8B6ET69</accession>
<feature type="non-terminal residue" evidence="1">
    <location>
        <position position="1"/>
    </location>
</feature>
<protein>
    <recommendedName>
        <fullName evidence="3">EGF-like domain-containing protein</fullName>
    </recommendedName>
</protein>
<sequence>MAICDGKTNFNGACNIYYSDDQIITRSQSSPQRSSGGSCTGPNSCINCNDGFYSDGPKCRICSKINNCNHRRCTTATNQKCMYCEGDVASRPYWRAYTPEIDDANSCQKTCSWRADSTRCYPGTCAYELAANCKCSGNFTGNHCEKIIDDPTIAFNHAAFYDKSKLHKLENNPNYVGNDIPVYWTNFVGFSTIETSMAAKYLQPPDTRNADHYVTAFRVGLIVQKLTVSFYKNGIFESSQVKECSGMDRDLPVDSKHCSNQFILSYFPTTLHNDKIMFAVSAENGGYLDVHNRETDGVNRYYYEGNTLVREFEFHWDLVNPYHCSVTQGLGCDAFASVTNDITDNPNIDLSFGGWADDLSGLSYYDYDVYDLGHNGVDLIDGMSVVISQTKIHVDNRANTFIVPRPGAYSLHFFAFDKAGNYKTGRTLFLFDDQSVVDKYEDKQTICSTSSQNTSYQWVVTDTDTLQIIWTDRFINSRHKDNRWLNEVQTFSPSAETSIYEDLYGSRRNTRVIGRMRMCLVISCLFLPLSLSFKDSIVNLVQVKKDEGYRWNENVS</sequence>
<dbReference type="OrthoDB" id="6141295at2759"/>
<evidence type="ECO:0000313" key="2">
    <source>
        <dbReference type="Proteomes" id="UP000596742"/>
    </source>
</evidence>
<evidence type="ECO:0000313" key="1">
    <source>
        <dbReference type="EMBL" id="VDI39555.1"/>
    </source>
</evidence>
<proteinExistence type="predicted"/>
<dbReference type="AlphaFoldDB" id="A0A8B6ET69"/>
<evidence type="ECO:0008006" key="3">
    <source>
        <dbReference type="Google" id="ProtNLM"/>
    </source>
</evidence>
<comment type="caution">
    <text evidence="1">The sequence shown here is derived from an EMBL/GenBank/DDBJ whole genome shotgun (WGS) entry which is preliminary data.</text>
</comment>